<evidence type="ECO:0000313" key="2">
    <source>
        <dbReference type="Proteomes" id="UP000597444"/>
    </source>
</evidence>
<dbReference type="InterPro" id="IPR008972">
    <property type="entry name" value="Cupredoxin"/>
</dbReference>
<dbReference type="Proteomes" id="UP000597444">
    <property type="component" value="Unassembled WGS sequence"/>
</dbReference>
<dbReference type="EMBL" id="BNJK01000004">
    <property type="protein sequence ID" value="GHP01175.1"/>
    <property type="molecule type" value="Genomic_DNA"/>
</dbReference>
<sequence length="72" mass="7733">MIMPKAEGNMSGMAMGNMDKMALAAVDNISPGETKMLDYTFPASTANSQPEFACYLPGHYEAGMKQEAHITS</sequence>
<reference evidence="1" key="1">
    <citation type="submission" date="2020-10" db="EMBL/GenBank/DDBJ databases">
        <title>Taxonomic study of unclassified bacteria belonging to the class Ktedonobacteria.</title>
        <authorList>
            <person name="Yabe S."/>
            <person name="Wang C.M."/>
            <person name="Zheng Y."/>
            <person name="Sakai Y."/>
            <person name="Cavaletti L."/>
            <person name="Monciardini P."/>
            <person name="Donadio S."/>
        </authorList>
    </citation>
    <scope>NUCLEOTIDE SEQUENCE</scope>
    <source>
        <strain evidence="1">ID150040</strain>
    </source>
</reference>
<gene>
    <name evidence="1" type="ORF">KSF_112220</name>
</gene>
<comment type="caution">
    <text evidence="1">The sequence shown here is derived from an EMBL/GenBank/DDBJ whole genome shotgun (WGS) entry which is preliminary data.</text>
</comment>
<name>A0A8J3ISD7_9CHLR</name>
<evidence type="ECO:0008006" key="3">
    <source>
        <dbReference type="Google" id="ProtNLM"/>
    </source>
</evidence>
<keyword evidence="2" id="KW-1185">Reference proteome</keyword>
<dbReference type="Gene3D" id="2.60.40.420">
    <property type="entry name" value="Cupredoxins - blue copper proteins"/>
    <property type="match status" value="1"/>
</dbReference>
<dbReference type="AlphaFoldDB" id="A0A8J3ISD7"/>
<evidence type="ECO:0000313" key="1">
    <source>
        <dbReference type="EMBL" id="GHP01175.1"/>
    </source>
</evidence>
<dbReference type="SUPFAM" id="SSF49503">
    <property type="entry name" value="Cupredoxins"/>
    <property type="match status" value="1"/>
</dbReference>
<proteinExistence type="predicted"/>
<protein>
    <recommendedName>
        <fullName evidence="3">Blue (type 1) copper domain-containing protein</fullName>
    </recommendedName>
</protein>
<accession>A0A8J3ISD7</accession>
<organism evidence="1 2">
    <name type="scientific">Reticulibacter mediterranei</name>
    <dbReference type="NCBI Taxonomy" id="2778369"/>
    <lineage>
        <taxon>Bacteria</taxon>
        <taxon>Bacillati</taxon>
        <taxon>Chloroflexota</taxon>
        <taxon>Ktedonobacteria</taxon>
        <taxon>Ktedonobacterales</taxon>
        <taxon>Reticulibacteraceae</taxon>
        <taxon>Reticulibacter</taxon>
    </lineage>
</organism>